<dbReference type="PANTHER" id="PTHR44329">
    <property type="entry name" value="SERINE/THREONINE-PROTEIN KINASE TNNI3K-RELATED"/>
    <property type="match status" value="1"/>
</dbReference>
<keyword evidence="1" id="KW-0472">Membrane</keyword>
<dbReference type="InterPro" id="IPR051681">
    <property type="entry name" value="Ser/Thr_Kinases-Pseudokinases"/>
</dbReference>
<evidence type="ECO:0000256" key="1">
    <source>
        <dbReference type="SAM" id="Phobius"/>
    </source>
</evidence>
<evidence type="ECO:0000313" key="4">
    <source>
        <dbReference type="Proteomes" id="UP000323067"/>
    </source>
</evidence>
<protein>
    <submittedName>
        <fullName evidence="3">Kinase-like domain</fullName>
    </submittedName>
</protein>
<dbReference type="VEuPathDB" id="FungiDB:CCM_08855"/>
<keyword evidence="1" id="KW-1133">Transmembrane helix</keyword>
<organism evidence="3 4">
    <name type="scientific">Cordyceps militaris</name>
    <name type="common">Caterpillar fungus</name>
    <name type="synonym">Clavaria militaris</name>
    <dbReference type="NCBI Taxonomy" id="73501"/>
    <lineage>
        <taxon>Eukaryota</taxon>
        <taxon>Fungi</taxon>
        <taxon>Dikarya</taxon>
        <taxon>Ascomycota</taxon>
        <taxon>Pezizomycotina</taxon>
        <taxon>Sordariomycetes</taxon>
        <taxon>Hypocreomycetidae</taxon>
        <taxon>Hypocreales</taxon>
        <taxon>Cordycipitaceae</taxon>
        <taxon>Cordyceps</taxon>
    </lineage>
</organism>
<reference evidence="3 4" key="1">
    <citation type="journal article" date="2017" name="BMC Genomics">
        <title>Chromosome level assembly and secondary metabolite potential of the parasitic fungus Cordyceps militaris.</title>
        <authorList>
            <person name="Kramer G.J."/>
            <person name="Nodwell J.R."/>
        </authorList>
    </citation>
    <scope>NUCLEOTIDE SEQUENCE [LARGE SCALE GENOMIC DNA]</scope>
    <source>
        <strain evidence="3 4">ATCC 34164</strain>
    </source>
</reference>
<keyword evidence="3" id="KW-0418">Kinase</keyword>
<proteinExistence type="predicted"/>
<keyword evidence="1" id="KW-0812">Transmembrane</keyword>
<accession>A0A2H4SJA6</accession>
<name>A0A2H4SJA6_CORMI</name>
<dbReference type="AlphaFoldDB" id="A0A2H4SJA6"/>
<dbReference type="EMBL" id="CP023324">
    <property type="protein sequence ID" value="ATY63191.1"/>
    <property type="molecule type" value="Genomic_DNA"/>
</dbReference>
<feature type="transmembrane region" description="Helical" evidence="1">
    <location>
        <begin position="266"/>
        <end position="286"/>
    </location>
</feature>
<dbReference type="Gene3D" id="1.10.510.10">
    <property type="entry name" value="Transferase(Phosphotransferase) domain 1"/>
    <property type="match status" value="1"/>
</dbReference>
<dbReference type="SUPFAM" id="SSF56112">
    <property type="entry name" value="Protein kinase-like (PK-like)"/>
    <property type="match status" value="1"/>
</dbReference>
<dbReference type="InterPro" id="IPR011009">
    <property type="entry name" value="Kinase-like_dom_sf"/>
</dbReference>
<dbReference type="VEuPathDB" id="FungiDB:A9K55_009102"/>
<dbReference type="PROSITE" id="PS50011">
    <property type="entry name" value="PROTEIN_KINASE_DOM"/>
    <property type="match status" value="1"/>
</dbReference>
<evidence type="ECO:0000313" key="3">
    <source>
        <dbReference type="EMBL" id="ATY63191.1"/>
    </source>
</evidence>
<dbReference type="GO" id="GO:0005524">
    <property type="term" value="F:ATP binding"/>
    <property type="evidence" value="ECO:0007669"/>
    <property type="project" value="InterPro"/>
</dbReference>
<sequence>MSLPFLDSKGSTIPEALILGSGARAVVILQNGVAVKTPVRLPWSCAYDIQSNIGSIRREQDVYRRLQQPPDDDPRASGVVRCVEFASEATHLAHMVNGDLQRYLEKSRPSAELQLQWCLEMAQALDYVHDRRVLVADIASRNLLLDARLSIKICDFSEATLLPLNTDMLSADDKGYTTQIDIGLLGAVMYEIATGVRCKVDLYMDSETHASWPARDVLPDTGGLALGGIIEGCWSRRFPSAGHLWQALHALHCPAPSAVAGIYNSIIQRPVVAVIGALGLAMYILMARRQRF</sequence>
<keyword evidence="3" id="KW-0808">Transferase</keyword>
<gene>
    <name evidence="3" type="ORF">A9K55_009102</name>
</gene>
<dbReference type="Pfam" id="PF07714">
    <property type="entry name" value="PK_Tyr_Ser-Thr"/>
    <property type="match status" value="1"/>
</dbReference>
<feature type="domain" description="Protein kinase" evidence="2">
    <location>
        <begin position="13"/>
        <end position="292"/>
    </location>
</feature>
<dbReference type="Proteomes" id="UP000323067">
    <property type="component" value="Chromosome vii"/>
</dbReference>
<evidence type="ECO:0000259" key="2">
    <source>
        <dbReference type="PROSITE" id="PS50011"/>
    </source>
</evidence>
<dbReference type="InterPro" id="IPR000719">
    <property type="entry name" value="Prot_kinase_dom"/>
</dbReference>
<dbReference type="InterPro" id="IPR001245">
    <property type="entry name" value="Ser-Thr/Tyr_kinase_cat_dom"/>
</dbReference>
<dbReference type="OrthoDB" id="1668230at2759"/>
<dbReference type="GO" id="GO:0004674">
    <property type="term" value="F:protein serine/threonine kinase activity"/>
    <property type="evidence" value="ECO:0007669"/>
    <property type="project" value="TreeGrafter"/>
</dbReference>